<accession>A0ABN1SPW7</accession>
<organism evidence="2 3">
    <name type="scientific">Streptomyces rhizosphaericus</name>
    <dbReference type="NCBI Taxonomy" id="114699"/>
    <lineage>
        <taxon>Bacteria</taxon>
        <taxon>Bacillati</taxon>
        <taxon>Actinomycetota</taxon>
        <taxon>Actinomycetes</taxon>
        <taxon>Kitasatosporales</taxon>
        <taxon>Streptomycetaceae</taxon>
        <taxon>Streptomyces</taxon>
        <taxon>Streptomyces violaceusniger group</taxon>
    </lineage>
</organism>
<evidence type="ECO:0000313" key="2">
    <source>
        <dbReference type="EMBL" id="GAA1001206.1"/>
    </source>
</evidence>
<name>A0ABN1SPW7_9ACTN</name>
<feature type="region of interest" description="Disordered" evidence="1">
    <location>
        <begin position="1"/>
        <end position="26"/>
    </location>
</feature>
<evidence type="ECO:0000313" key="3">
    <source>
        <dbReference type="Proteomes" id="UP001500033"/>
    </source>
</evidence>
<sequence length="90" mass="10139">MLDVVDGEPDEPTDGLGIEEDQGCRDPFHERETVAGHDLADQGIVGTFNRGMSGWSMLQRRNAWTTRRLVASWANQEANRNTPETCRRPL</sequence>
<evidence type="ECO:0000256" key="1">
    <source>
        <dbReference type="SAM" id="MobiDB-lite"/>
    </source>
</evidence>
<proteinExistence type="predicted"/>
<protein>
    <submittedName>
        <fullName evidence="2">Uncharacterized protein</fullName>
    </submittedName>
</protein>
<reference evidence="2 3" key="1">
    <citation type="journal article" date="2019" name="Int. J. Syst. Evol. Microbiol.">
        <title>The Global Catalogue of Microorganisms (GCM) 10K type strain sequencing project: providing services to taxonomists for standard genome sequencing and annotation.</title>
        <authorList>
            <consortium name="The Broad Institute Genomics Platform"/>
            <consortium name="The Broad Institute Genome Sequencing Center for Infectious Disease"/>
            <person name="Wu L."/>
            <person name="Ma J."/>
        </authorList>
    </citation>
    <scope>NUCLEOTIDE SEQUENCE [LARGE SCALE GENOMIC DNA]</scope>
    <source>
        <strain evidence="2 3">JCM 11445</strain>
    </source>
</reference>
<keyword evidence="3" id="KW-1185">Reference proteome</keyword>
<feature type="compositionally biased region" description="Acidic residues" evidence="1">
    <location>
        <begin position="1"/>
        <end position="21"/>
    </location>
</feature>
<comment type="caution">
    <text evidence="2">The sequence shown here is derived from an EMBL/GenBank/DDBJ whole genome shotgun (WGS) entry which is preliminary data.</text>
</comment>
<dbReference type="Proteomes" id="UP001500033">
    <property type="component" value="Unassembled WGS sequence"/>
</dbReference>
<gene>
    <name evidence="2" type="ORF">GCM10009576_092060</name>
</gene>
<dbReference type="EMBL" id="BAAAIE010000121">
    <property type="protein sequence ID" value="GAA1001206.1"/>
    <property type="molecule type" value="Genomic_DNA"/>
</dbReference>